<dbReference type="EMBL" id="LXQA010531341">
    <property type="protein sequence ID" value="MCI57567.1"/>
    <property type="molecule type" value="Genomic_DNA"/>
</dbReference>
<keyword evidence="2" id="KW-1185">Reference proteome</keyword>
<accession>A0A392TAV9</accession>
<protein>
    <submittedName>
        <fullName evidence="1">Uncharacterized protein</fullName>
    </submittedName>
</protein>
<sequence length="81" mass="8561">TFQNECSPAPLPLLFDDPFVTTVQLVQGLLLPGVSSARKSANVCALSAFLGLKRTSNSDSSTDHFVIRPARSGLNKTVLSG</sequence>
<dbReference type="AlphaFoldDB" id="A0A392TAV9"/>
<proteinExistence type="predicted"/>
<comment type="caution">
    <text evidence="1">The sequence shown here is derived from an EMBL/GenBank/DDBJ whole genome shotgun (WGS) entry which is preliminary data.</text>
</comment>
<reference evidence="1 2" key="1">
    <citation type="journal article" date="2018" name="Front. Plant Sci.">
        <title>Red Clover (Trifolium pratense) and Zigzag Clover (T. medium) - A Picture of Genomic Similarities and Differences.</title>
        <authorList>
            <person name="Dluhosova J."/>
            <person name="Istvanek J."/>
            <person name="Nedelnik J."/>
            <person name="Repkova J."/>
        </authorList>
    </citation>
    <scope>NUCLEOTIDE SEQUENCE [LARGE SCALE GENOMIC DNA]</scope>
    <source>
        <strain evidence="2">cv. 10/8</strain>
        <tissue evidence="1">Leaf</tissue>
    </source>
</reference>
<dbReference type="Proteomes" id="UP000265520">
    <property type="component" value="Unassembled WGS sequence"/>
</dbReference>
<evidence type="ECO:0000313" key="1">
    <source>
        <dbReference type="EMBL" id="MCI57567.1"/>
    </source>
</evidence>
<evidence type="ECO:0000313" key="2">
    <source>
        <dbReference type="Proteomes" id="UP000265520"/>
    </source>
</evidence>
<feature type="non-terminal residue" evidence="1">
    <location>
        <position position="1"/>
    </location>
</feature>
<organism evidence="1 2">
    <name type="scientific">Trifolium medium</name>
    <dbReference type="NCBI Taxonomy" id="97028"/>
    <lineage>
        <taxon>Eukaryota</taxon>
        <taxon>Viridiplantae</taxon>
        <taxon>Streptophyta</taxon>
        <taxon>Embryophyta</taxon>
        <taxon>Tracheophyta</taxon>
        <taxon>Spermatophyta</taxon>
        <taxon>Magnoliopsida</taxon>
        <taxon>eudicotyledons</taxon>
        <taxon>Gunneridae</taxon>
        <taxon>Pentapetalae</taxon>
        <taxon>rosids</taxon>
        <taxon>fabids</taxon>
        <taxon>Fabales</taxon>
        <taxon>Fabaceae</taxon>
        <taxon>Papilionoideae</taxon>
        <taxon>50 kb inversion clade</taxon>
        <taxon>NPAAA clade</taxon>
        <taxon>Hologalegina</taxon>
        <taxon>IRL clade</taxon>
        <taxon>Trifolieae</taxon>
        <taxon>Trifolium</taxon>
    </lineage>
</organism>
<name>A0A392TAV9_9FABA</name>